<dbReference type="InterPro" id="IPR050810">
    <property type="entry name" value="Bact_Secretion_Sys_Channel"/>
</dbReference>
<dbReference type="Gene3D" id="1.25.40.10">
    <property type="entry name" value="Tetratricopeptide repeat domain"/>
    <property type="match status" value="1"/>
</dbReference>
<evidence type="ECO:0000256" key="1">
    <source>
        <dbReference type="PROSITE-ProRule" id="PRU00339"/>
    </source>
</evidence>
<keyword evidence="1" id="KW-0802">TPR repeat</keyword>
<feature type="compositionally biased region" description="Polar residues" evidence="3">
    <location>
        <begin position="629"/>
        <end position="638"/>
    </location>
</feature>
<feature type="region of interest" description="Disordered" evidence="3">
    <location>
        <begin position="619"/>
        <end position="638"/>
    </location>
</feature>
<dbReference type="EMBL" id="JBHSWI010000001">
    <property type="protein sequence ID" value="MFC6646904.1"/>
    <property type="molecule type" value="Genomic_DNA"/>
</dbReference>
<evidence type="ECO:0000256" key="3">
    <source>
        <dbReference type="SAM" id="MobiDB-lite"/>
    </source>
</evidence>
<organism evidence="5 6">
    <name type="scientific">Granulicella cerasi</name>
    <dbReference type="NCBI Taxonomy" id="741063"/>
    <lineage>
        <taxon>Bacteria</taxon>
        <taxon>Pseudomonadati</taxon>
        <taxon>Acidobacteriota</taxon>
        <taxon>Terriglobia</taxon>
        <taxon>Terriglobales</taxon>
        <taxon>Acidobacteriaceae</taxon>
        <taxon>Granulicella</taxon>
    </lineage>
</organism>
<evidence type="ECO:0000313" key="5">
    <source>
        <dbReference type="EMBL" id="MFC6646904.1"/>
    </source>
</evidence>
<gene>
    <name evidence="5" type="ORF">ACFQBQ_15225</name>
</gene>
<dbReference type="InterPro" id="IPR004846">
    <property type="entry name" value="T2SS/T3SS_dom"/>
</dbReference>
<name>A0ABW1ZBS3_9BACT</name>
<dbReference type="SUPFAM" id="SSF48452">
    <property type="entry name" value="TPR-like"/>
    <property type="match status" value="1"/>
</dbReference>
<comment type="similarity">
    <text evidence="2">Belongs to the bacterial secretin family.</text>
</comment>
<dbReference type="InterPro" id="IPR019734">
    <property type="entry name" value="TPR_rpt"/>
</dbReference>
<proteinExistence type="inferred from homology"/>
<evidence type="ECO:0000259" key="4">
    <source>
        <dbReference type="Pfam" id="PF00263"/>
    </source>
</evidence>
<evidence type="ECO:0000256" key="2">
    <source>
        <dbReference type="RuleBase" id="RU004003"/>
    </source>
</evidence>
<dbReference type="PANTHER" id="PTHR30332:SF17">
    <property type="entry name" value="TYPE IV PILIATION SYSTEM PROTEIN DR_0774-RELATED"/>
    <property type="match status" value="1"/>
</dbReference>
<feature type="repeat" description="TPR" evidence="1">
    <location>
        <begin position="47"/>
        <end position="80"/>
    </location>
</feature>
<sequence length="638" mass="68993">MFCVCGACAEDRGQHTGLAPAGAQPTASTTPSPTPTIEVSDRDHREADNAYLQGAHYIQKRDFLNAERSFARATHLDPTNPDYPRALFFARESQITDLLHAAARAKYDKDFPRAKSLLEEAQKLDPDNRIVAQHLANGGEYNSPAFDPLRFPPANIASTLAGAVQLKPTSGKHSFHERGDATSLLRAIYAAWGITTIVDTNSTDNLPTTPIRFDLDDVDFDTATRLAHTMTRSFATALQPDRVIIAKDTPDNRDRLTPLVEETIYVRGMTTEKLQEYANVARNIYDVKNVTASAASGALVLRADEPTLKLVNAAYADLLDGTTDIMLDINLYEVDKSFERNLGVTTPTSASGYSLYTKLESILTEYQSTINAALSSNLIDLSGLSQSQTQLAELYYLYKAGVLSSSETSLISGLLGYLGTYGGVPLLGVSLSSGATINGLLTDSQTRLLDSVTLRAEDNEAAQFRLGERYPIVTSTYSSGVSSSVAALAAQYGYSVTSVTIPQIQYQDLGLSVKVTPKIHRGGEVYLTLEMKLSALGSQTINSLPVLNNREFSSSLTVPANQTALITSAMSRSEAVALSDYPGLNDIPGFSGTNKDSIKDTTELLITVTPHIIRQSHMRVESHPYLTPNPAQGGSNSQ</sequence>
<dbReference type="InterPro" id="IPR011990">
    <property type="entry name" value="TPR-like_helical_dom_sf"/>
</dbReference>
<dbReference type="Pfam" id="PF00263">
    <property type="entry name" value="Secretin"/>
    <property type="match status" value="1"/>
</dbReference>
<comment type="caution">
    <text evidence="5">The sequence shown here is derived from an EMBL/GenBank/DDBJ whole genome shotgun (WGS) entry which is preliminary data.</text>
</comment>
<dbReference type="PANTHER" id="PTHR30332">
    <property type="entry name" value="PROBABLE GENERAL SECRETION PATHWAY PROTEIN D"/>
    <property type="match status" value="1"/>
</dbReference>
<evidence type="ECO:0000313" key="6">
    <source>
        <dbReference type="Proteomes" id="UP001596391"/>
    </source>
</evidence>
<feature type="region of interest" description="Disordered" evidence="3">
    <location>
        <begin position="15"/>
        <end position="39"/>
    </location>
</feature>
<feature type="compositionally biased region" description="Low complexity" evidence="3">
    <location>
        <begin position="19"/>
        <end position="31"/>
    </location>
</feature>
<dbReference type="PROSITE" id="PS50005">
    <property type="entry name" value="TPR"/>
    <property type="match status" value="1"/>
</dbReference>
<accession>A0ABW1ZBS3</accession>
<feature type="domain" description="Type II/III secretion system secretin-like" evidence="4">
    <location>
        <begin position="442"/>
        <end position="614"/>
    </location>
</feature>
<dbReference type="Proteomes" id="UP001596391">
    <property type="component" value="Unassembled WGS sequence"/>
</dbReference>
<keyword evidence="6" id="KW-1185">Reference proteome</keyword>
<reference evidence="6" key="1">
    <citation type="journal article" date="2019" name="Int. J. Syst. Evol. Microbiol.">
        <title>The Global Catalogue of Microorganisms (GCM) 10K type strain sequencing project: providing services to taxonomists for standard genome sequencing and annotation.</title>
        <authorList>
            <consortium name="The Broad Institute Genomics Platform"/>
            <consortium name="The Broad Institute Genome Sequencing Center for Infectious Disease"/>
            <person name="Wu L."/>
            <person name="Ma J."/>
        </authorList>
    </citation>
    <scope>NUCLEOTIDE SEQUENCE [LARGE SCALE GENOMIC DNA]</scope>
    <source>
        <strain evidence="6">CGMCC 1.16026</strain>
    </source>
</reference>
<protein>
    <recommendedName>
        <fullName evidence="4">Type II/III secretion system secretin-like domain-containing protein</fullName>
    </recommendedName>
</protein>
<dbReference type="RefSeq" id="WP_390235824.1">
    <property type="nucleotide sequence ID" value="NZ_JBHSWI010000001.1"/>
</dbReference>